<dbReference type="RefSeq" id="WP_135795123.1">
    <property type="nucleotide sequence ID" value="NZ_CP032096.1"/>
</dbReference>
<protein>
    <submittedName>
        <fullName evidence="2">Nitric oxide reductase activation protein NorD</fullName>
    </submittedName>
</protein>
<reference evidence="2 3" key="1">
    <citation type="submission" date="2018-08" db="EMBL/GenBank/DDBJ databases">
        <title>Horizontal acquisition of hydrogen conversion ability and other habitat adaptations in Hydrogenovibrio crunogenus strains.</title>
        <authorList>
            <person name="Gonnella G."/>
            <person name="Adam N."/>
            <person name="Perner M."/>
        </authorList>
    </citation>
    <scope>NUCLEOTIDE SEQUENCE [LARGE SCALE GENOMIC DNA]</scope>
    <source>
        <strain evidence="2 3">SP-41</strain>
    </source>
</reference>
<evidence type="ECO:0000259" key="1">
    <source>
        <dbReference type="PROSITE" id="PS50234"/>
    </source>
</evidence>
<keyword evidence="3" id="KW-1185">Reference proteome</keyword>
<dbReference type="InterPro" id="IPR002035">
    <property type="entry name" value="VWF_A"/>
</dbReference>
<dbReference type="InterPro" id="IPR036465">
    <property type="entry name" value="vWFA_dom_sf"/>
</dbReference>
<dbReference type="Pfam" id="PF00092">
    <property type="entry name" value="VWA"/>
    <property type="match status" value="1"/>
</dbReference>
<feature type="domain" description="VWFA" evidence="1">
    <location>
        <begin position="587"/>
        <end position="775"/>
    </location>
</feature>
<proteinExistence type="predicted"/>
<dbReference type="Gene3D" id="3.40.50.410">
    <property type="entry name" value="von Willebrand factor, type A domain"/>
    <property type="match status" value="1"/>
</dbReference>
<dbReference type="CDD" id="cd01454">
    <property type="entry name" value="vWA_norD_type"/>
    <property type="match status" value="1"/>
</dbReference>
<sequence>MSFDIEEVKASLIESVPQLEEMLDSLIHEASHYMNEASRETWLQNAQGIAYLGKGQQVVVSYLEAVPQVIAKIDDEILDDILETVMKLSSVTSGEVVSLVLDSLPVVAERTGDIDLLRQYLALVYQIGSKTPRGMRPMLNNIDELMSKLTVSGLRRWAQWGAQAHARNFQAQIDYFGLVSEDSKAVFQQQRKGSLFIDYHRPINFYLRAFWARDFFIRPAAADYDDFKPYFENMAMHLPDALNDLGEIKGGELYRAMAAHMASHLAYTKEAISMEQLNPQQMFFIELIEDARVEYNAIKNFPGLKGLWKKVIKASMEASELSEKSTAYRLEQLALKLMDEKHDLQDEQMMVVAERFHNEIEENLDNEKWSWDLGILLYNVLNKATTQWESLTDISQQRFGYRDDNRLVWASDEWADMEGGGAPHQETVRKHVSLMEMINEIDSELVDVDHEEVWVLGSELYPYEDNGLSYNEMEGIEPISDPFHYHEWDYRVQLNRPNWVTLYEHRAKKGDPQLYNRILDQNKGIAHRIKQIVDKLQAVGLQRIRRIEDGDELDLNACVEAITSIRMGQEPDPRITMKNVIRSREVSVVVLLDLSESTNEMVDGGDKTVLEVTQEAAILVSHAINGIGDQFAVHGFSSDGRHDLQYTRFKQFDEPFDQDVHSRLAGMQGGLSTRMGGAMRHAGSYLEKQSSKQKLLLVITDGEPADIDEKDGQYLKQDAKKAVEELQSKGVYSYCLTIDQYADKYVHNIFGQNRYAIVDNVLKLPEKLPQLFANLTT</sequence>
<name>A0A4P7NXE4_9GAMM</name>
<accession>A0A4P7NXE4</accession>
<dbReference type="InterPro" id="IPR051928">
    <property type="entry name" value="NorD/CobT"/>
</dbReference>
<evidence type="ECO:0000313" key="3">
    <source>
        <dbReference type="Proteomes" id="UP000296201"/>
    </source>
</evidence>
<dbReference type="EMBL" id="CP032096">
    <property type="protein sequence ID" value="QBZ82413.1"/>
    <property type="molecule type" value="Genomic_DNA"/>
</dbReference>
<evidence type="ECO:0000313" key="2">
    <source>
        <dbReference type="EMBL" id="QBZ82413.1"/>
    </source>
</evidence>
<dbReference type="AlphaFoldDB" id="A0A4P7NXE4"/>
<organism evidence="2 3">
    <name type="scientific">Hydrogenovibrio crunogenus</name>
    <dbReference type="NCBI Taxonomy" id="39765"/>
    <lineage>
        <taxon>Bacteria</taxon>
        <taxon>Pseudomonadati</taxon>
        <taxon>Pseudomonadota</taxon>
        <taxon>Gammaproteobacteria</taxon>
        <taxon>Thiotrichales</taxon>
        <taxon>Piscirickettsiaceae</taxon>
        <taxon>Hydrogenovibrio</taxon>
    </lineage>
</organism>
<dbReference type="Proteomes" id="UP000296201">
    <property type="component" value="Chromosome"/>
</dbReference>
<dbReference type="PANTHER" id="PTHR41248:SF1">
    <property type="entry name" value="NORD PROTEIN"/>
    <property type="match status" value="1"/>
</dbReference>
<dbReference type="SUPFAM" id="SSF53300">
    <property type="entry name" value="vWA-like"/>
    <property type="match status" value="1"/>
</dbReference>
<dbReference type="SMART" id="SM00327">
    <property type="entry name" value="VWA"/>
    <property type="match status" value="1"/>
</dbReference>
<dbReference type="PROSITE" id="PS50234">
    <property type="entry name" value="VWFA"/>
    <property type="match status" value="1"/>
</dbReference>
<dbReference type="OrthoDB" id="9758211at2"/>
<dbReference type="PANTHER" id="PTHR41248">
    <property type="entry name" value="NORD PROTEIN"/>
    <property type="match status" value="1"/>
</dbReference>
<gene>
    <name evidence="2" type="ORF">GHNINEIG_00443</name>
</gene>